<dbReference type="VEuPathDB" id="FungiDB:F4678DRAFT_486021"/>
<reference evidence="2" key="1">
    <citation type="submission" date="2022-07" db="EMBL/GenBank/DDBJ databases">
        <title>Genome Sequence of Xylaria arbuscula.</title>
        <authorList>
            <person name="Buettner E."/>
        </authorList>
    </citation>
    <scope>NUCLEOTIDE SEQUENCE</scope>
    <source>
        <strain evidence="2">VT107</strain>
    </source>
</reference>
<evidence type="ECO:0000313" key="2">
    <source>
        <dbReference type="EMBL" id="KAJ3578626.1"/>
    </source>
</evidence>
<sequence>MANVPRPSGRPRPPASPAYSPWTARWNTQDNSLFKWDDLIHTGLAPEIPRIDDPIHTLDTSFTASPDYGQPFELENEDLDLLFRTETWQQECMVGMLSWQAPALHRWVSFDSGQFGPMSGGHLPADTGSAVEMVAKVYEMNKLKVDESKWFLFLRRRRWYDWIEQKPPGRKQGRVWSVDDPKIWNELSIILELVDRMFKALIEDKNEAETWDKAVPKGLPVCNDRPDALVLLSYNMERIFANYTGKPFEYEHIRKLSQSQWTQRLEEILGTHLFDTMDCEARDCAPTGFNFTSITLLGCLPFDTLINQQLTMAERCSLHVYLAVTIMHELCHSIFAARWQNYLPFPNFPAKVNTKMPVEPYVDCDGITELGHCFEQLYFGGSMMPVPTLNHKVKSSVFLAMVTHEVPNAMLKRYNGLPGEWHEPGSAVLGCYVPSSWTSKLLSEAFWVDQGIPKKSANCFHRPFTFTNQSVNSGARPADWGEVEVDPEALDPASTLSEIDKMIIETWNERLGIWQTIRGPWFNFEFFKWACMLTMLKLDEFADAFAKRDEIACASIAIQFTHAINWSVDQDTYNAYMPQTNRELSSPWVFHCIAAFQLWRREVTKNRALGLLMQAAIPIRTQELERSRGPGSWTFSVYPSLHAAAAGHAESINLWQRDRQEEEMVMPSTFFDQVLGTGEKKEGITQLDYLQLVVSTVSDISNYAAVYHSWVEAIISAFHVLQEDREKMSNLLPRAHQTRWATKWPFKPPPYDKKIGRFQGRDFVPLVWKSDGTLVYEDEL</sequence>
<feature type="region of interest" description="Disordered" evidence="1">
    <location>
        <begin position="1"/>
        <end position="22"/>
    </location>
</feature>
<organism evidence="2 3">
    <name type="scientific">Xylaria arbuscula</name>
    <dbReference type="NCBI Taxonomy" id="114810"/>
    <lineage>
        <taxon>Eukaryota</taxon>
        <taxon>Fungi</taxon>
        <taxon>Dikarya</taxon>
        <taxon>Ascomycota</taxon>
        <taxon>Pezizomycotina</taxon>
        <taxon>Sordariomycetes</taxon>
        <taxon>Xylariomycetidae</taxon>
        <taxon>Xylariales</taxon>
        <taxon>Xylariaceae</taxon>
        <taxon>Xylaria</taxon>
    </lineage>
</organism>
<protein>
    <submittedName>
        <fullName evidence="2">Uncharacterized protein</fullName>
    </submittedName>
</protein>
<keyword evidence="3" id="KW-1185">Reference proteome</keyword>
<dbReference type="AlphaFoldDB" id="A0A9W8NK36"/>
<gene>
    <name evidence="2" type="ORF">NPX13_g1941</name>
</gene>
<comment type="caution">
    <text evidence="2">The sequence shown here is derived from an EMBL/GenBank/DDBJ whole genome shotgun (WGS) entry which is preliminary data.</text>
</comment>
<evidence type="ECO:0000313" key="3">
    <source>
        <dbReference type="Proteomes" id="UP001148614"/>
    </source>
</evidence>
<accession>A0A9W8NK36</accession>
<proteinExistence type="predicted"/>
<name>A0A9W8NK36_9PEZI</name>
<dbReference type="EMBL" id="JANPWZ010000189">
    <property type="protein sequence ID" value="KAJ3578626.1"/>
    <property type="molecule type" value="Genomic_DNA"/>
</dbReference>
<dbReference type="Proteomes" id="UP001148614">
    <property type="component" value="Unassembled WGS sequence"/>
</dbReference>
<evidence type="ECO:0000256" key="1">
    <source>
        <dbReference type="SAM" id="MobiDB-lite"/>
    </source>
</evidence>